<organism evidence="5 6">
    <name type="scientific">Lacrimispora defluvii</name>
    <dbReference type="NCBI Taxonomy" id="2719233"/>
    <lineage>
        <taxon>Bacteria</taxon>
        <taxon>Bacillati</taxon>
        <taxon>Bacillota</taxon>
        <taxon>Clostridia</taxon>
        <taxon>Lachnospirales</taxon>
        <taxon>Lachnospiraceae</taxon>
        <taxon>Lacrimispora</taxon>
    </lineage>
</organism>
<dbReference type="Pfam" id="PF12833">
    <property type="entry name" value="HTH_18"/>
    <property type="match status" value="1"/>
</dbReference>
<dbReference type="PANTHER" id="PTHR43280">
    <property type="entry name" value="ARAC-FAMILY TRANSCRIPTIONAL REGULATOR"/>
    <property type="match status" value="1"/>
</dbReference>
<accession>A0ABX1VTN6</accession>
<dbReference type="Gene3D" id="1.10.10.60">
    <property type="entry name" value="Homeodomain-like"/>
    <property type="match status" value="2"/>
</dbReference>
<dbReference type="InterPro" id="IPR018060">
    <property type="entry name" value="HTH_AraC"/>
</dbReference>
<protein>
    <submittedName>
        <fullName evidence="5">AraC family transcriptional regulator</fullName>
    </submittedName>
</protein>
<comment type="caution">
    <text evidence="5">The sequence shown here is derived from an EMBL/GenBank/DDBJ whole genome shotgun (WGS) entry which is preliminary data.</text>
</comment>
<dbReference type="SUPFAM" id="SSF46689">
    <property type="entry name" value="Homeodomain-like"/>
    <property type="match status" value="2"/>
</dbReference>
<sequence length="290" mass="33169">MMNEITIETIDQLLVSHIRSCRKAERTLHIHNNAYEIMLIKSGNVDYFINNVTYHLTRGSLTFICPNDIHGLFIKDDTPYERMPIHFEESFAKSLSTPITDLFSCFHSHKQEYLCHLNKKQMAEYEQYIDTIIDNLNEKGFGYDVRVKSCLLMILLLANDAAQSTDTSLGDISPKIIRDTISFVDTNLTSDISIQTIADYLNISRSRLSHLFKEYTGTSLWNYIITRRIQYARKLLLNGGSITATCYECGFKDYAHFVKVFSKINGVSPGKYAKSIPAYINEASVSKLIL</sequence>
<dbReference type="InterPro" id="IPR003313">
    <property type="entry name" value="AraC-bd"/>
</dbReference>
<gene>
    <name evidence="5" type="ORF">G9470_10560</name>
</gene>
<evidence type="ECO:0000256" key="3">
    <source>
        <dbReference type="ARBA" id="ARBA00023163"/>
    </source>
</evidence>
<dbReference type="Proteomes" id="UP000539052">
    <property type="component" value="Unassembled WGS sequence"/>
</dbReference>
<keyword evidence="1" id="KW-0805">Transcription regulation</keyword>
<evidence type="ECO:0000256" key="2">
    <source>
        <dbReference type="ARBA" id="ARBA00023125"/>
    </source>
</evidence>
<dbReference type="SMART" id="SM00342">
    <property type="entry name" value="HTH_ARAC"/>
    <property type="match status" value="1"/>
</dbReference>
<dbReference type="PROSITE" id="PS00041">
    <property type="entry name" value="HTH_ARAC_FAMILY_1"/>
    <property type="match status" value="1"/>
</dbReference>
<evidence type="ECO:0000313" key="5">
    <source>
        <dbReference type="EMBL" id="NNJ30227.1"/>
    </source>
</evidence>
<evidence type="ECO:0000313" key="6">
    <source>
        <dbReference type="Proteomes" id="UP000539052"/>
    </source>
</evidence>
<keyword evidence="6" id="KW-1185">Reference proteome</keyword>
<dbReference type="InterPro" id="IPR014710">
    <property type="entry name" value="RmlC-like_jellyroll"/>
</dbReference>
<dbReference type="Gene3D" id="2.60.120.10">
    <property type="entry name" value="Jelly Rolls"/>
    <property type="match status" value="1"/>
</dbReference>
<dbReference type="InterPro" id="IPR018062">
    <property type="entry name" value="HTH_AraC-typ_CS"/>
</dbReference>
<reference evidence="5 6" key="1">
    <citation type="submission" date="2020-03" db="EMBL/GenBank/DDBJ databases">
        <title>Genome Sequence of industrial isolate, B5A.</title>
        <authorList>
            <person name="Sharma S."/>
            <person name="Patil P.B."/>
            <person name="Korpole S."/>
        </authorList>
    </citation>
    <scope>NUCLEOTIDE SEQUENCE [LARGE SCALE GENOMIC DNA]</scope>
    <source>
        <strain evidence="5 6">PI-S10-B5A</strain>
    </source>
</reference>
<dbReference type="RefSeq" id="WP_170821426.1">
    <property type="nucleotide sequence ID" value="NZ_JAAOXG010000020.1"/>
</dbReference>
<evidence type="ECO:0000256" key="1">
    <source>
        <dbReference type="ARBA" id="ARBA00023015"/>
    </source>
</evidence>
<dbReference type="EMBL" id="JAAOXG010000020">
    <property type="protein sequence ID" value="NNJ30227.1"/>
    <property type="molecule type" value="Genomic_DNA"/>
</dbReference>
<keyword evidence="2" id="KW-0238">DNA-binding</keyword>
<dbReference type="InterPro" id="IPR037923">
    <property type="entry name" value="HTH-like"/>
</dbReference>
<dbReference type="PANTHER" id="PTHR43280:SF34">
    <property type="entry name" value="ARAC-FAMILY TRANSCRIPTIONAL REGULATOR"/>
    <property type="match status" value="1"/>
</dbReference>
<feature type="domain" description="HTH araC/xylS-type" evidence="4">
    <location>
        <begin position="178"/>
        <end position="275"/>
    </location>
</feature>
<evidence type="ECO:0000259" key="4">
    <source>
        <dbReference type="PROSITE" id="PS01124"/>
    </source>
</evidence>
<dbReference type="SUPFAM" id="SSF51215">
    <property type="entry name" value="Regulatory protein AraC"/>
    <property type="match status" value="1"/>
</dbReference>
<dbReference type="InterPro" id="IPR009057">
    <property type="entry name" value="Homeodomain-like_sf"/>
</dbReference>
<proteinExistence type="predicted"/>
<dbReference type="Pfam" id="PF02311">
    <property type="entry name" value="AraC_binding"/>
    <property type="match status" value="1"/>
</dbReference>
<dbReference type="PROSITE" id="PS01124">
    <property type="entry name" value="HTH_ARAC_FAMILY_2"/>
    <property type="match status" value="1"/>
</dbReference>
<keyword evidence="3" id="KW-0804">Transcription</keyword>
<name>A0ABX1VTN6_9FIRM</name>